<evidence type="ECO:0000313" key="10">
    <source>
        <dbReference type="EMBL" id="TPE62882.1"/>
    </source>
</evidence>
<feature type="transmembrane region" description="Helical" evidence="9">
    <location>
        <begin position="12"/>
        <end position="30"/>
    </location>
</feature>
<dbReference type="PIRSF" id="PIRSF006060">
    <property type="entry name" value="AA_transporter"/>
    <property type="match status" value="1"/>
</dbReference>
<comment type="subcellular location">
    <subcellularLocation>
        <location evidence="1">Cell membrane</location>
        <topology evidence="1">Multi-pass membrane protein</topology>
    </subcellularLocation>
</comment>
<evidence type="ECO:0000256" key="4">
    <source>
        <dbReference type="ARBA" id="ARBA00022475"/>
    </source>
</evidence>
<feature type="transmembrane region" description="Helical" evidence="9">
    <location>
        <begin position="42"/>
        <end position="63"/>
    </location>
</feature>
<feature type="transmembrane region" description="Helical" evidence="9">
    <location>
        <begin position="314"/>
        <end position="334"/>
    </location>
</feature>
<dbReference type="InterPro" id="IPR050367">
    <property type="entry name" value="APC_superfamily"/>
</dbReference>
<dbReference type="GO" id="GO:0005886">
    <property type="term" value="C:plasma membrane"/>
    <property type="evidence" value="ECO:0007669"/>
    <property type="project" value="UniProtKB-SubCell"/>
</dbReference>
<protein>
    <recommendedName>
        <fullName evidence="3">Arginine/agmatine antiporter</fullName>
    </recommendedName>
</protein>
<comment type="function">
    <text evidence="8">Major component of the acid-resistance (AR) system allowing enteric pathogens to survive the acidic environment in the stomach. Exchanges extracellular arginine for its intracellular decarboxylation product agmatine (Agm) thereby expelling intracellular protons. Probably undergoes several conformational states in order to translocate the substrate across the membrane; keeps the substrate accessible to only 1 side of the membrane at a time by opening and closing 3 membrane-internal gates.</text>
</comment>
<evidence type="ECO:0000256" key="3">
    <source>
        <dbReference type="ARBA" id="ARBA00021069"/>
    </source>
</evidence>
<dbReference type="Proteomes" id="UP000319897">
    <property type="component" value="Unassembled WGS sequence"/>
</dbReference>
<dbReference type="Pfam" id="PF13520">
    <property type="entry name" value="AA_permease_2"/>
    <property type="match status" value="1"/>
</dbReference>
<evidence type="ECO:0000256" key="8">
    <source>
        <dbReference type="ARBA" id="ARBA00045636"/>
    </source>
</evidence>
<feature type="transmembrane region" description="Helical" evidence="9">
    <location>
        <begin position="260"/>
        <end position="278"/>
    </location>
</feature>
<evidence type="ECO:0000256" key="7">
    <source>
        <dbReference type="ARBA" id="ARBA00023136"/>
    </source>
</evidence>
<evidence type="ECO:0000313" key="11">
    <source>
        <dbReference type="Proteomes" id="UP000319897"/>
    </source>
</evidence>
<keyword evidence="5 9" id="KW-0812">Transmembrane</keyword>
<dbReference type="OrthoDB" id="3185104at2"/>
<dbReference type="Gene3D" id="1.20.1740.10">
    <property type="entry name" value="Amino acid/polyamine transporter I"/>
    <property type="match status" value="1"/>
</dbReference>
<sequence length="422" mass="42767">MQAEQGRKIGPVTGTFLVATTMIGSGIYMLPASAAAIGSISIIGWIVAAMGAILVGLTLAGLARLEPGGCYLDSIAQLLGASAGMVATILYIFSLLLSLPMVAVAAAGYTGFIFPALGSPQAVQWVTIGYVWLIVAIAWGGAAGIARIASLTLVVGMIPLALVATLGWAHFDAEIFRSSWNISGKSNASAAMQATLLLFMAYLGLENASIVSDQMENPRRTVPIATIAGILFATIVYVGSTTVISGLIPAATLAKSHAPFADATAIILGSVAALLIAVCGATKAAGTLGALQLGSIESLLVLKRQCSGSGMSRGGTNIGIGLIATVIALATASPDVASQFGLLATAMVTVCLFSYLLAGLALVKARGGVPRLIGLAAIAFMLGLLAVQPLGDMLLPAILVGGALPLAWLLLFWCNRTVSTLA</sequence>
<evidence type="ECO:0000256" key="9">
    <source>
        <dbReference type="SAM" id="Phobius"/>
    </source>
</evidence>
<feature type="transmembrane region" description="Helical" evidence="9">
    <location>
        <begin position="225"/>
        <end position="248"/>
    </location>
</feature>
<evidence type="ECO:0000256" key="2">
    <source>
        <dbReference type="ARBA" id="ARBA00008220"/>
    </source>
</evidence>
<keyword evidence="7 9" id="KW-0472">Membrane</keyword>
<feature type="transmembrane region" description="Helical" evidence="9">
    <location>
        <begin position="125"/>
        <end position="142"/>
    </location>
</feature>
<dbReference type="InterPro" id="IPR002293">
    <property type="entry name" value="AA/rel_permease1"/>
</dbReference>
<comment type="caution">
    <text evidence="10">The sequence shown here is derived from an EMBL/GenBank/DDBJ whole genome shotgun (WGS) entry which is preliminary data.</text>
</comment>
<proteinExistence type="inferred from homology"/>
<dbReference type="GO" id="GO:0022857">
    <property type="term" value="F:transmembrane transporter activity"/>
    <property type="evidence" value="ECO:0007669"/>
    <property type="project" value="InterPro"/>
</dbReference>
<dbReference type="PANTHER" id="PTHR42770:SF18">
    <property type="entry name" value="ARGININE_AGMATINE ANTIPORTER"/>
    <property type="match status" value="1"/>
</dbReference>
<evidence type="ECO:0000256" key="6">
    <source>
        <dbReference type="ARBA" id="ARBA00022989"/>
    </source>
</evidence>
<feature type="transmembrane region" description="Helical" evidence="9">
    <location>
        <begin position="340"/>
        <end position="362"/>
    </location>
</feature>
<comment type="similarity">
    <text evidence="2">Belongs to the amino acid-polyamine-organocation (APC) superfamily. Basic amino acid/polyamine antiporter (APA) (TC 2.A.3.2) family.</text>
</comment>
<keyword evidence="11" id="KW-1185">Reference proteome</keyword>
<evidence type="ECO:0000256" key="1">
    <source>
        <dbReference type="ARBA" id="ARBA00004651"/>
    </source>
</evidence>
<feature type="transmembrane region" description="Helical" evidence="9">
    <location>
        <begin position="148"/>
        <end position="168"/>
    </location>
</feature>
<keyword evidence="4" id="KW-1003">Cell membrane</keyword>
<dbReference type="RefSeq" id="WP_140927321.1">
    <property type="nucleotide sequence ID" value="NZ_VFSU01000016.1"/>
</dbReference>
<name>A0A501XQ78_9SPHN</name>
<accession>A0A501XQ78</accession>
<gene>
    <name evidence="10" type="ORF">FJQ54_05025</name>
</gene>
<evidence type="ECO:0000256" key="5">
    <source>
        <dbReference type="ARBA" id="ARBA00022692"/>
    </source>
</evidence>
<dbReference type="AlphaFoldDB" id="A0A501XQ78"/>
<dbReference type="PANTHER" id="PTHR42770">
    <property type="entry name" value="AMINO ACID TRANSPORTER-RELATED"/>
    <property type="match status" value="1"/>
</dbReference>
<organism evidence="10 11">
    <name type="scientific">Sandaracinobacter neustonicus</name>
    <dbReference type="NCBI Taxonomy" id="1715348"/>
    <lineage>
        <taxon>Bacteria</taxon>
        <taxon>Pseudomonadati</taxon>
        <taxon>Pseudomonadota</taxon>
        <taxon>Alphaproteobacteria</taxon>
        <taxon>Sphingomonadales</taxon>
        <taxon>Sphingosinicellaceae</taxon>
        <taxon>Sandaracinobacter</taxon>
    </lineage>
</organism>
<feature type="transmembrane region" description="Helical" evidence="9">
    <location>
        <begin position="393"/>
        <end position="414"/>
    </location>
</feature>
<feature type="transmembrane region" description="Helical" evidence="9">
    <location>
        <begin position="188"/>
        <end position="205"/>
    </location>
</feature>
<feature type="transmembrane region" description="Helical" evidence="9">
    <location>
        <begin position="369"/>
        <end position="387"/>
    </location>
</feature>
<keyword evidence="6 9" id="KW-1133">Transmembrane helix</keyword>
<dbReference type="EMBL" id="VFSU01000016">
    <property type="protein sequence ID" value="TPE62882.1"/>
    <property type="molecule type" value="Genomic_DNA"/>
</dbReference>
<reference evidence="10 11" key="1">
    <citation type="submission" date="2019-06" db="EMBL/GenBank/DDBJ databases">
        <authorList>
            <person name="Lee I."/>
            <person name="Jang G.I."/>
            <person name="Hwang C.Y."/>
        </authorList>
    </citation>
    <scope>NUCLEOTIDE SEQUENCE [LARGE SCALE GENOMIC DNA]</scope>
    <source>
        <strain evidence="10 11">PAMC 28131</strain>
    </source>
</reference>